<feature type="transmembrane region" description="Helical" evidence="1">
    <location>
        <begin position="126"/>
        <end position="147"/>
    </location>
</feature>
<reference evidence="2 3" key="1">
    <citation type="submission" date="2018-11" db="EMBL/GenBank/DDBJ databases">
        <authorList>
            <person name="Wuyts S."/>
        </authorList>
    </citation>
    <scope>NUCLEOTIDE SEQUENCE [LARGE SCALE GENOMIC DNA]</scope>
    <source>
        <strain evidence="2">Lactobacillus mudanjiangensis AMBF249</strain>
    </source>
</reference>
<keyword evidence="1" id="KW-0812">Transmembrane</keyword>
<protein>
    <recommendedName>
        <fullName evidence="4">Integral membrane protein [Lactobacillus plantarum JDM1]</fullName>
    </recommendedName>
</protein>
<dbReference type="AlphaFoldDB" id="A0A660E718"/>
<dbReference type="EMBL" id="UYIG01000125">
    <property type="protein sequence ID" value="VDG28851.1"/>
    <property type="molecule type" value="Genomic_DNA"/>
</dbReference>
<sequence length="245" mass="28044">MKDVESMLRIGKLKLNRDYVQLVLYVILQSIICWWAALDYGRSFQTATFSTTQLPLIGYTVAITAAVFIILDRQIPTQWSLIAIGIAIALAFTNIIAQESELLYLLLTASAWLFIMAIPRFGMQNYFGLVVFSIVMTFTIPVAVFYLQNQYLSTTFLWKLAPLAASYGFLYVPTFSQKRQINQLISAIMGFVLVVTIFLQPMTWQTILAIVITIAIWFSQQAFGRLRQHLFINTLVQFVLMFLLY</sequence>
<proteinExistence type="predicted"/>
<evidence type="ECO:0000256" key="1">
    <source>
        <dbReference type="SAM" id="Phobius"/>
    </source>
</evidence>
<feature type="transmembrane region" description="Helical" evidence="1">
    <location>
        <begin position="20"/>
        <end position="38"/>
    </location>
</feature>
<name>A0A660E718_9LACO</name>
<feature type="transmembrane region" description="Helical" evidence="1">
    <location>
        <begin position="50"/>
        <end position="71"/>
    </location>
</feature>
<feature type="transmembrane region" description="Helical" evidence="1">
    <location>
        <begin position="184"/>
        <end position="217"/>
    </location>
</feature>
<keyword evidence="3" id="KW-1185">Reference proteome</keyword>
<keyword evidence="1" id="KW-0472">Membrane</keyword>
<organism evidence="2 3">
    <name type="scientific">Lactiplantibacillus mudanjiangensis</name>
    <dbReference type="NCBI Taxonomy" id="1296538"/>
    <lineage>
        <taxon>Bacteria</taxon>
        <taxon>Bacillati</taxon>
        <taxon>Bacillota</taxon>
        <taxon>Bacilli</taxon>
        <taxon>Lactobacillales</taxon>
        <taxon>Lactobacillaceae</taxon>
        <taxon>Lactiplantibacillus</taxon>
    </lineage>
</organism>
<feature type="transmembrane region" description="Helical" evidence="1">
    <location>
        <begin position="153"/>
        <end position="172"/>
    </location>
</feature>
<feature type="transmembrane region" description="Helical" evidence="1">
    <location>
        <begin position="78"/>
        <end position="96"/>
    </location>
</feature>
<evidence type="ECO:0008006" key="4">
    <source>
        <dbReference type="Google" id="ProtNLM"/>
    </source>
</evidence>
<accession>A0A660E718</accession>
<keyword evidence="1" id="KW-1133">Transmembrane helix</keyword>
<gene>
    <name evidence="2" type="ORF">MUDAN_MDHGFNIF_03256</name>
</gene>
<dbReference type="Proteomes" id="UP000289996">
    <property type="component" value="Unassembled WGS sequence"/>
</dbReference>
<evidence type="ECO:0000313" key="3">
    <source>
        <dbReference type="Proteomes" id="UP000289996"/>
    </source>
</evidence>
<feature type="transmembrane region" description="Helical" evidence="1">
    <location>
        <begin position="102"/>
        <end position="119"/>
    </location>
</feature>
<evidence type="ECO:0000313" key="2">
    <source>
        <dbReference type="EMBL" id="VDG28851.1"/>
    </source>
</evidence>